<feature type="repeat" description="ANK" evidence="3">
    <location>
        <begin position="200"/>
        <end position="232"/>
    </location>
</feature>
<feature type="repeat" description="ANK" evidence="3">
    <location>
        <begin position="129"/>
        <end position="161"/>
    </location>
</feature>
<feature type="repeat" description="ANK" evidence="3">
    <location>
        <begin position="735"/>
        <end position="767"/>
    </location>
</feature>
<keyword evidence="5" id="KW-1185">Reference proteome</keyword>
<feature type="repeat" description="ANK" evidence="3">
    <location>
        <begin position="22"/>
        <end position="54"/>
    </location>
</feature>
<proteinExistence type="predicted"/>
<feature type="repeat" description="ANK" evidence="3">
    <location>
        <begin position="167"/>
        <end position="199"/>
    </location>
</feature>
<dbReference type="InterPro" id="IPR051165">
    <property type="entry name" value="Multifunctional_ANK_Repeat"/>
</dbReference>
<name>A0A8B6BXN3_MYTGA</name>
<dbReference type="AlphaFoldDB" id="A0A8B6BXN3"/>
<dbReference type="InterPro" id="IPR002110">
    <property type="entry name" value="Ankyrin_rpt"/>
</dbReference>
<dbReference type="Pfam" id="PF00023">
    <property type="entry name" value="Ank"/>
    <property type="match status" value="1"/>
</dbReference>
<dbReference type="PROSITE" id="PS50088">
    <property type="entry name" value="ANK_REPEAT"/>
    <property type="match status" value="15"/>
</dbReference>
<feature type="repeat" description="ANK" evidence="3">
    <location>
        <begin position="366"/>
        <end position="398"/>
    </location>
</feature>
<dbReference type="PANTHER" id="PTHR24123:SF33">
    <property type="entry name" value="PROTEIN HOS4"/>
    <property type="match status" value="1"/>
</dbReference>
<organism evidence="4 5">
    <name type="scientific">Mytilus galloprovincialis</name>
    <name type="common">Mediterranean mussel</name>
    <dbReference type="NCBI Taxonomy" id="29158"/>
    <lineage>
        <taxon>Eukaryota</taxon>
        <taxon>Metazoa</taxon>
        <taxon>Spiralia</taxon>
        <taxon>Lophotrochozoa</taxon>
        <taxon>Mollusca</taxon>
        <taxon>Bivalvia</taxon>
        <taxon>Autobranchia</taxon>
        <taxon>Pteriomorphia</taxon>
        <taxon>Mytilida</taxon>
        <taxon>Mytiloidea</taxon>
        <taxon>Mytilidae</taxon>
        <taxon>Mytilinae</taxon>
        <taxon>Mytilus</taxon>
    </lineage>
</organism>
<evidence type="ECO:0000256" key="1">
    <source>
        <dbReference type="ARBA" id="ARBA00022737"/>
    </source>
</evidence>
<feature type="repeat" description="ANK" evidence="3">
    <location>
        <begin position="783"/>
        <end position="811"/>
    </location>
</feature>
<feature type="repeat" description="ANK" evidence="3">
    <location>
        <begin position="70"/>
        <end position="98"/>
    </location>
</feature>
<keyword evidence="1" id="KW-0677">Repeat</keyword>
<feature type="repeat" description="ANK" evidence="3">
    <location>
        <begin position="458"/>
        <end position="490"/>
    </location>
</feature>
<comment type="caution">
    <text evidence="4">The sequence shown here is derived from an EMBL/GenBank/DDBJ whole genome shotgun (WGS) entry which is preliminary data.</text>
</comment>
<feature type="repeat" description="ANK" evidence="3">
    <location>
        <begin position="913"/>
        <end position="945"/>
    </location>
</feature>
<dbReference type="Pfam" id="PF12796">
    <property type="entry name" value="Ank_2"/>
    <property type="match status" value="6"/>
</dbReference>
<dbReference type="Proteomes" id="UP000596742">
    <property type="component" value="Unassembled WGS sequence"/>
</dbReference>
<dbReference type="OrthoDB" id="10319728at2759"/>
<feature type="repeat" description="ANK" evidence="3">
    <location>
        <begin position="842"/>
        <end position="874"/>
    </location>
</feature>
<sequence length="1065" mass="121525">MLQGTQLDIFFQPRNYCGSIWFEQTPLCLAIRRGHTEVVKLLLRHCVNVNLTFEEWKTKNDVSLSTTIRYGYTPLFAACQRKYYEIVDLLLERGANLNKALYDACREGFFETVKFLLRKEANVNSIGRYGHTALYGACIGGNISIVNFLIDQGSVVDTRVHRTNISDEITCLHAAYVRGNHDIVQLLINRGASVDLVCNFGRTLLHKACRHGNYKIAEKLMDKGVDMNASDLRGSTPLIACVLPNIEDNYEEHHFDRHMRTYDLYENFVQTLDVDLETPLHKSCRKGSEDVILTLLDKGADTKKTNKDGHTPVYLAKTKGKIVNENILKCLGDKEIVPNEGLKTKKSTKDKLPKKDDACTTNYIEDEWTPLYEACVHGDIETFQSLIRYRADVNMQTISGDMPLVAACQHGHGLLIQTLLDEKADINQALVCAIQKDYDRAVKILLYKGGNIGYKTVDGKSLIKLACEHGSIKAIKILSEKGADLTEIDVNGSTLIHVACNTDSVELLQFLIDKGLDLDIPDKNGRYALFVSIYKGLYNLSKYLVQKSCPITISEEDTKTILISVFESGNREMSKLLVSNGYTDKLSDFNETMLYHAYKLGIYEKVENLCKYGANIKETYKYGYTPVILADIGGNDMLSENLQNAICSTAFIRDNLILNKSIRIVYNSDKEVDDRIRKRYDYDTETERSWKLQQYEDLFHACMFGIIKPLFRVMLQGTQLDIFFQPRNYCGSIWFEQTPLCLAIRRGHTEVVKLLLRHCVNVNLTFEEWKTKNDVSLSTTIRYGYTPLFAACQRKYYEIVDLLLERGANLNKALYDACREGFFETVKFLLRKEANVNSIGRYGQTALYGACIGGYFSIVNFLIDQGSVVDTRVQRTNISDEITCLHAAYVRGNHDIVQLLINRGASVDLVCNFGRTLLHKACRHGNYKIAEKLMDKGVDMNASDLRGSTPLIACILPNIEDNYEEHYFDRHMRTYDLYENFVQTHEDYPDLPYEYCDPFRLNYKLLTENHYKVIQLLIENGADINKADKRERTPLSLSRNIGDMKLTEMLLPKKLLPIEKNNVQE</sequence>
<evidence type="ECO:0000256" key="2">
    <source>
        <dbReference type="ARBA" id="ARBA00023043"/>
    </source>
</evidence>
<reference evidence="4" key="1">
    <citation type="submission" date="2018-11" db="EMBL/GenBank/DDBJ databases">
        <authorList>
            <person name="Alioto T."/>
            <person name="Alioto T."/>
        </authorList>
    </citation>
    <scope>NUCLEOTIDE SEQUENCE</scope>
</reference>
<evidence type="ECO:0000313" key="5">
    <source>
        <dbReference type="Proteomes" id="UP000596742"/>
    </source>
</evidence>
<dbReference type="PROSITE" id="PS50297">
    <property type="entry name" value="ANK_REP_REGION"/>
    <property type="match status" value="12"/>
</dbReference>
<feature type="repeat" description="ANK" evidence="3">
    <location>
        <begin position="491"/>
        <end position="523"/>
    </location>
</feature>
<keyword evidence="2 3" id="KW-0040">ANK repeat</keyword>
<dbReference type="SMART" id="SM00248">
    <property type="entry name" value="ANK"/>
    <property type="match status" value="22"/>
</dbReference>
<gene>
    <name evidence="4" type="ORF">MGAL_10B026159</name>
</gene>
<accession>A0A8B6BXN3</accession>
<dbReference type="Pfam" id="PF13637">
    <property type="entry name" value="Ank_4"/>
    <property type="match status" value="1"/>
</dbReference>
<dbReference type="Gene3D" id="1.25.40.20">
    <property type="entry name" value="Ankyrin repeat-containing domain"/>
    <property type="match status" value="7"/>
</dbReference>
<evidence type="ECO:0000313" key="4">
    <source>
        <dbReference type="EMBL" id="VDH97572.1"/>
    </source>
</evidence>
<dbReference type="SUPFAM" id="SSF48403">
    <property type="entry name" value="Ankyrin repeat"/>
    <property type="match status" value="4"/>
</dbReference>
<evidence type="ECO:0000256" key="3">
    <source>
        <dbReference type="PROSITE-ProRule" id="PRU00023"/>
    </source>
</evidence>
<dbReference type="PRINTS" id="PR01415">
    <property type="entry name" value="ANKYRIN"/>
</dbReference>
<dbReference type="InterPro" id="IPR036770">
    <property type="entry name" value="Ankyrin_rpt-contain_sf"/>
</dbReference>
<protein>
    <submittedName>
        <fullName evidence="4">Uncharacterized protein</fullName>
    </submittedName>
</protein>
<feature type="repeat" description="ANK" evidence="3">
    <location>
        <begin position="275"/>
        <end position="307"/>
    </location>
</feature>
<dbReference type="PANTHER" id="PTHR24123">
    <property type="entry name" value="ANKYRIN REPEAT-CONTAINING"/>
    <property type="match status" value="1"/>
</dbReference>
<dbReference type="EMBL" id="UYJE01000913">
    <property type="protein sequence ID" value="VDH97572.1"/>
    <property type="molecule type" value="Genomic_DNA"/>
</dbReference>
<feature type="repeat" description="ANK" evidence="3">
    <location>
        <begin position="1009"/>
        <end position="1029"/>
    </location>
</feature>
<feature type="repeat" description="ANK" evidence="3">
    <location>
        <begin position="880"/>
        <end position="912"/>
    </location>
</feature>